<feature type="transmembrane region" description="Helical" evidence="1">
    <location>
        <begin position="20"/>
        <end position="37"/>
    </location>
</feature>
<dbReference type="Proteomes" id="UP000317332">
    <property type="component" value="Unassembled WGS sequence"/>
</dbReference>
<keyword evidence="1" id="KW-0472">Membrane</keyword>
<dbReference type="InterPro" id="IPR024478">
    <property type="entry name" value="HlyB_4HB_MCP"/>
</dbReference>
<evidence type="ECO:0000313" key="4">
    <source>
        <dbReference type="Proteomes" id="UP000317332"/>
    </source>
</evidence>
<proteinExistence type="predicted"/>
<sequence length="210" mass="24310">MFYFSLNTFNMSKKLSTTNRIKIGFAFAIVFLLVIATNRFDKKRFETVENSLTSVYEDRLVVKGYIYTLNNIFHNQEKMLIKHAEPYSINSYHSTVNSLLSSFEATRLTSEEKSTLRNLRDNFNKLTDLELKYVSAERDTLGASESDQIKTQISRIQRNLDQLANIQQTEGENMTRFAKQSLNTSSLMSNIEIILIILVGIVVQFIIFYK</sequence>
<name>A0A506PD25_9FLAO</name>
<evidence type="ECO:0000259" key="2">
    <source>
        <dbReference type="Pfam" id="PF12729"/>
    </source>
</evidence>
<feature type="domain" description="Chemotaxis methyl-accepting receptor HlyB-like 4HB MCP" evidence="2">
    <location>
        <begin position="15"/>
        <end position="176"/>
    </location>
</feature>
<comment type="caution">
    <text evidence="3">The sequence shown here is derived from an EMBL/GenBank/DDBJ whole genome shotgun (WGS) entry which is preliminary data.</text>
</comment>
<evidence type="ECO:0000313" key="3">
    <source>
        <dbReference type="EMBL" id="TPV31434.1"/>
    </source>
</evidence>
<gene>
    <name evidence="3" type="ORF">FJ651_14670</name>
</gene>
<keyword evidence="4" id="KW-1185">Reference proteome</keyword>
<feature type="transmembrane region" description="Helical" evidence="1">
    <location>
        <begin position="187"/>
        <end position="209"/>
    </location>
</feature>
<reference evidence="3 4" key="1">
    <citation type="submission" date="2019-06" db="EMBL/GenBank/DDBJ databases">
        <title>Flavobacteriaceae Paucihalobacterium erythroidium CWB-1, complete genome.</title>
        <authorList>
            <person name="Wu S."/>
        </authorList>
    </citation>
    <scope>NUCLEOTIDE SEQUENCE [LARGE SCALE GENOMIC DNA]</scope>
    <source>
        <strain evidence="3 4">CWB-1</strain>
    </source>
</reference>
<keyword evidence="1" id="KW-1133">Transmembrane helix</keyword>
<evidence type="ECO:0000256" key="1">
    <source>
        <dbReference type="SAM" id="Phobius"/>
    </source>
</evidence>
<keyword evidence="1" id="KW-0812">Transmembrane</keyword>
<dbReference type="AlphaFoldDB" id="A0A506PD25"/>
<dbReference type="Pfam" id="PF12729">
    <property type="entry name" value="4HB_MCP_1"/>
    <property type="match status" value="1"/>
</dbReference>
<protein>
    <recommendedName>
        <fullName evidence="2">Chemotaxis methyl-accepting receptor HlyB-like 4HB MCP domain-containing protein</fullName>
    </recommendedName>
</protein>
<dbReference type="OrthoDB" id="1438991at2"/>
<organism evidence="3 4">
    <name type="scientific">Paucihalobacter ruber</name>
    <dbReference type="NCBI Taxonomy" id="2567861"/>
    <lineage>
        <taxon>Bacteria</taxon>
        <taxon>Pseudomonadati</taxon>
        <taxon>Bacteroidota</taxon>
        <taxon>Flavobacteriia</taxon>
        <taxon>Flavobacteriales</taxon>
        <taxon>Flavobacteriaceae</taxon>
        <taxon>Paucihalobacter</taxon>
    </lineage>
</organism>
<dbReference type="EMBL" id="VHIQ01000008">
    <property type="protein sequence ID" value="TPV31434.1"/>
    <property type="molecule type" value="Genomic_DNA"/>
</dbReference>
<accession>A0A506PD25</accession>